<feature type="region of interest" description="Disordered" evidence="3">
    <location>
        <begin position="511"/>
        <end position="538"/>
    </location>
</feature>
<dbReference type="Pfam" id="PF12701">
    <property type="entry name" value="LSM14"/>
    <property type="match status" value="1"/>
</dbReference>
<organism evidence="5 6">
    <name type="scientific">Trichinella spiralis</name>
    <name type="common">Trichina worm</name>
    <dbReference type="NCBI Taxonomy" id="6334"/>
    <lineage>
        <taxon>Eukaryota</taxon>
        <taxon>Metazoa</taxon>
        <taxon>Ecdysozoa</taxon>
        <taxon>Nematoda</taxon>
        <taxon>Enoplea</taxon>
        <taxon>Dorylaimia</taxon>
        <taxon>Trichinellida</taxon>
        <taxon>Trichinellidae</taxon>
        <taxon>Trichinella</taxon>
    </lineage>
</organism>
<dbReference type="SMART" id="SM01199">
    <property type="entry name" value="FDF"/>
    <property type="match status" value="1"/>
</dbReference>
<comment type="caution">
    <text evidence="5">The sequence shown here is derived from an EMBL/GenBank/DDBJ whole genome shotgun (WGS) entry which is preliminary data.</text>
</comment>
<feature type="compositionally biased region" description="Basic and acidic residues" evidence="3">
    <location>
        <begin position="441"/>
        <end position="450"/>
    </location>
</feature>
<reference evidence="5 6" key="1">
    <citation type="submission" date="2024-07" db="EMBL/GenBank/DDBJ databases">
        <title>Enhanced genomic and transcriptomic resources for Trichinella pseudospiralis and T. spiralis underpin the discovery of pronounced molecular differences between stages and species.</title>
        <authorList>
            <person name="Pasi K.K."/>
            <person name="La Rosa G."/>
            <person name="Gomez-Morales M.A."/>
            <person name="Tosini F."/>
            <person name="Sumanam S."/>
            <person name="Young N.D."/>
            <person name="Chang B.C."/>
            <person name="Robin G.B."/>
        </authorList>
    </citation>
    <scope>NUCLEOTIDE SEQUENCE [LARGE SCALE GENOMIC DNA]</scope>
    <source>
        <strain evidence="5">ISS534</strain>
    </source>
</reference>
<dbReference type="Proteomes" id="UP001558632">
    <property type="component" value="Unassembled WGS sequence"/>
</dbReference>
<dbReference type="SUPFAM" id="SSF50182">
    <property type="entry name" value="Sm-like ribonucleoproteins"/>
    <property type="match status" value="1"/>
</dbReference>
<dbReference type="InterPro" id="IPR010920">
    <property type="entry name" value="LSM_dom_sf"/>
</dbReference>
<dbReference type="InterPro" id="IPR019050">
    <property type="entry name" value="FDF_dom"/>
</dbReference>
<evidence type="ECO:0000256" key="1">
    <source>
        <dbReference type="ARBA" id="ARBA00010415"/>
    </source>
</evidence>
<dbReference type="Gene3D" id="2.30.30.100">
    <property type="match status" value="1"/>
</dbReference>
<dbReference type="SMART" id="SM01271">
    <property type="entry name" value="LSM14"/>
    <property type="match status" value="1"/>
</dbReference>
<dbReference type="InterPro" id="IPR025609">
    <property type="entry name" value="Lsm14-like_N"/>
</dbReference>
<evidence type="ECO:0000256" key="3">
    <source>
        <dbReference type="SAM" id="MobiDB-lite"/>
    </source>
</evidence>
<dbReference type="EMBL" id="JBEUSY010000405">
    <property type="protein sequence ID" value="KAL1234824.1"/>
    <property type="molecule type" value="Genomic_DNA"/>
</dbReference>
<comment type="similarity">
    <text evidence="1">Belongs to the LSM14 family.</text>
</comment>
<dbReference type="CDD" id="cd01736">
    <property type="entry name" value="LSm14_N"/>
    <property type="match status" value="1"/>
</dbReference>
<dbReference type="InterPro" id="IPR025761">
    <property type="entry name" value="FFD_box"/>
</dbReference>
<feature type="region of interest" description="Disordered" evidence="3">
    <location>
        <begin position="206"/>
        <end position="377"/>
    </location>
</feature>
<evidence type="ECO:0000259" key="4">
    <source>
        <dbReference type="PROSITE" id="PS51513"/>
    </source>
</evidence>
<evidence type="ECO:0000313" key="6">
    <source>
        <dbReference type="Proteomes" id="UP001558632"/>
    </source>
</evidence>
<feature type="region of interest" description="Disordered" evidence="3">
    <location>
        <begin position="430"/>
        <end position="450"/>
    </location>
</feature>
<dbReference type="PANTHER" id="PTHR13586:SF0">
    <property type="entry name" value="TRAILER HITCH, ISOFORM H"/>
    <property type="match status" value="1"/>
</dbReference>
<protein>
    <submittedName>
        <fullName evidence="5">Protein LSM14</fullName>
    </submittedName>
</protein>
<name>A0ABR3KDC6_TRISP</name>
<dbReference type="PROSITE" id="PS51513">
    <property type="entry name" value="FFD"/>
    <property type="match status" value="1"/>
</dbReference>
<feature type="compositionally biased region" description="Low complexity" evidence="3">
    <location>
        <begin position="310"/>
        <end position="319"/>
    </location>
</feature>
<feature type="compositionally biased region" description="Low complexity" evidence="3">
    <location>
        <begin position="275"/>
        <end position="302"/>
    </location>
</feature>
<evidence type="ECO:0000256" key="2">
    <source>
        <dbReference type="PROSITE-ProRule" id="PRU00846"/>
    </source>
</evidence>
<proteinExistence type="inferred from homology"/>
<keyword evidence="6" id="KW-1185">Reference proteome</keyword>
<gene>
    <name evidence="5" type="ORF">TSPI_08827</name>
</gene>
<evidence type="ECO:0000313" key="5">
    <source>
        <dbReference type="EMBL" id="KAL1234824.1"/>
    </source>
</evidence>
<feature type="short sequence motif" description="FFD box" evidence="2">
    <location>
        <begin position="466"/>
        <end position="482"/>
    </location>
</feature>
<accession>A0ABR3KDC6</accession>
<feature type="domain" description="FFD box profile" evidence="4">
    <location>
        <begin position="466"/>
        <end position="482"/>
    </location>
</feature>
<sequence>MRSGCPPSDFSPVLGMTIAKQNRRKSFPSVGDGKRVQLENNTFYHSGRRRVVVNYPIVRRSIFFTHVPYHLLFSSTVFLTCFLFITNSVLSQLTLAAGRTQNLISVLFQRSIDLVSEIRYEGILYTVDPEQSSIALAKVRSFGTEDRPAEQVVPPRNEVYEYIIFRASDIKDLMVRETPQPAPVVCAGLHYDPAILSVSKNSGGGFSVGQAQQQQQNAFNQGSAASGRRLSSPENEMPAPPVNTGHVVRGGRTHRSRNTGGIRQHTAAEGEQQRRQQQPQQPQAQHDQQQPQQQQQQQQQLHQGRRNRNRSSAANQGNNLPNRNSFRNADEHNNNNSNNNGNQQMRRRPPPVRRFQGNGFARHNGGGFNNSNNGQYRGYTPPVPGAVAPFPGMNMYRPKLFYRTDYDFEMANKEFLQKMENLKDEMKAAKINGGGGGAEEGSDKESLDTNEKVEKVVDEEVKEEQPCYDKEKSFFDNISCEAHEQTEGKPVPKHRNERYLNAITFGSVPFRNYGGRRNGPGGQNQAVHFASRQAARSR</sequence>
<dbReference type="PANTHER" id="PTHR13586">
    <property type="entry name" value="SCD6 PROTEIN-RELATED"/>
    <property type="match status" value="1"/>
</dbReference>
<feature type="compositionally biased region" description="Low complexity" evidence="3">
    <location>
        <begin position="208"/>
        <end position="226"/>
    </location>
</feature>